<gene>
    <name evidence="1" type="ORF">FOD75_11250</name>
</gene>
<organism evidence="1 2">
    <name type="scientific">Limosilactobacillus reuteri</name>
    <name type="common">Lactobacillus reuteri</name>
    <dbReference type="NCBI Taxonomy" id="1598"/>
    <lineage>
        <taxon>Bacteria</taxon>
        <taxon>Bacillati</taxon>
        <taxon>Bacillota</taxon>
        <taxon>Bacilli</taxon>
        <taxon>Lactobacillales</taxon>
        <taxon>Lactobacillaceae</taxon>
        <taxon>Limosilactobacillus</taxon>
    </lineage>
</organism>
<dbReference type="AlphaFoldDB" id="A0A517D8H5"/>
<dbReference type="EMBL" id="CP041677">
    <property type="protein sequence ID" value="QDR73661.1"/>
    <property type="molecule type" value="Genomic_DNA"/>
</dbReference>
<keyword evidence="1" id="KW-0614">Plasmid</keyword>
<dbReference type="Proteomes" id="UP000316394">
    <property type="component" value="Plasmid unnamed"/>
</dbReference>
<evidence type="ECO:0000313" key="2">
    <source>
        <dbReference type="Proteomes" id="UP000316394"/>
    </source>
</evidence>
<accession>A0A517D8H5</accession>
<sequence>MNSKWETLGITNDFIFGAVMQMHDNALHLIQAILPDLNIKSYKFLNTPKDVKVKYDQRGVRFDVFVEDDNGRVYDIEMQVTNQESFGRITNP</sequence>
<reference evidence="1 2" key="1">
    <citation type="submission" date="2019-07" db="EMBL/GenBank/DDBJ databases">
        <title>Gastrointestinal microbiota of Peromyscus leucopus, the white-footed mouse.</title>
        <authorList>
            <person name="Milovic A."/>
            <person name="Bassam K."/>
            <person name="Barbour A.G."/>
        </authorList>
    </citation>
    <scope>NUCLEOTIDE SEQUENCE [LARGE SCALE GENOMIC DNA]</scope>
    <source>
        <strain evidence="1 2">LL7</strain>
        <plasmid evidence="1 2">unnamed</plasmid>
    </source>
</reference>
<evidence type="ECO:0008006" key="3">
    <source>
        <dbReference type="Google" id="ProtNLM"/>
    </source>
</evidence>
<protein>
    <recommendedName>
        <fullName evidence="3">Rpn family recombination-promoting nuclease/putative transposase</fullName>
    </recommendedName>
</protein>
<geneLocation type="plasmid" evidence="1 2">
    <name>unnamed</name>
</geneLocation>
<proteinExistence type="predicted"/>
<dbReference type="Pfam" id="PF12784">
    <property type="entry name" value="PDDEXK_2"/>
    <property type="match status" value="1"/>
</dbReference>
<dbReference type="RefSeq" id="WP_144228013.1">
    <property type="nucleotide sequence ID" value="NZ_CP041677.1"/>
</dbReference>
<name>A0A517D8H5_LIMRT</name>
<evidence type="ECO:0000313" key="1">
    <source>
        <dbReference type="EMBL" id="QDR73661.1"/>
    </source>
</evidence>